<dbReference type="RefSeq" id="WP_015710610.1">
    <property type="nucleotide sequence ID" value="NC_015577.1"/>
</dbReference>
<organism evidence="3 4">
    <name type="scientific">Leadbettera azotonutricia (strain ATCC BAA-888 / DSM 13862 / ZAS-9)</name>
    <name type="common">Treponema azotonutricium</name>
    <dbReference type="NCBI Taxonomy" id="545695"/>
    <lineage>
        <taxon>Bacteria</taxon>
        <taxon>Pseudomonadati</taxon>
        <taxon>Spirochaetota</taxon>
        <taxon>Spirochaetia</taxon>
        <taxon>Spirochaetales</taxon>
        <taxon>Breznakiellaceae</taxon>
        <taxon>Leadbettera</taxon>
    </lineage>
</organism>
<dbReference type="Pfam" id="PF01569">
    <property type="entry name" value="PAP2"/>
    <property type="match status" value="1"/>
</dbReference>
<dbReference type="InParanoid" id="F5YFB1"/>
<reference evidence="4" key="1">
    <citation type="submission" date="2009-12" db="EMBL/GenBank/DDBJ databases">
        <title>Complete sequence of Treponema azotonutricium strain ZAS-9.</title>
        <authorList>
            <person name="Tetu S.G."/>
            <person name="Matson E."/>
            <person name="Ren Q."/>
            <person name="Seshadri R."/>
            <person name="Elbourne L."/>
            <person name="Hassan K.A."/>
            <person name="Durkin A."/>
            <person name="Radune D."/>
            <person name="Mohamoud Y."/>
            <person name="Shay R."/>
            <person name="Jin S."/>
            <person name="Zhang X."/>
            <person name="Lucey K."/>
            <person name="Ballor N.R."/>
            <person name="Ottesen E."/>
            <person name="Rosenthal R."/>
            <person name="Allen A."/>
            <person name="Leadbetter J.R."/>
            <person name="Paulsen I.T."/>
        </authorList>
    </citation>
    <scope>NUCLEOTIDE SEQUENCE [LARGE SCALE GENOMIC DNA]</scope>
    <source>
        <strain evidence="4">ATCC BAA-888 / DSM 13862 / ZAS-9</strain>
    </source>
</reference>
<dbReference type="SMART" id="SM00014">
    <property type="entry name" value="acidPPc"/>
    <property type="match status" value="1"/>
</dbReference>
<dbReference type="eggNOG" id="COG0671">
    <property type="taxonomic scope" value="Bacteria"/>
</dbReference>
<evidence type="ECO:0000313" key="3">
    <source>
        <dbReference type="EMBL" id="AEF80594.1"/>
    </source>
</evidence>
<proteinExistence type="predicted"/>
<keyword evidence="1" id="KW-0812">Transmembrane</keyword>
<dbReference type="InterPro" id="IPR036938">
    <property type="entry name" value="PAP2/HPO_sf"/>
</dbReference>
<name>F5YFB1_LEAAZ</name>
<evidence type="ECO:0000259" key="2">
    <source>
        <dbReference type="SMART" id="SM00014"/>
    </source>
</evidence>
<sequence length="337" mass="37145">MNSEIIQIMPAENLPFLTSVYLWGLNLIEAIQTAANPFLTVFLKIITTIGSEAFVIPFLLLVYWCIDEKRGFRLGMLIIFSAWTNTIFKHLFKQPRPYNLDPSVGMALESSYGFPSGHAQNSLCLWVPIMSWAGSRKKESRLAIWISAIILMLLIAFSRLYLGVHFPTDILGGWIIGGIILTAFYMASPWLGAWFIMRGKRTQMICTAAIALIMNGLYPMDTSLPALFLGFGAGYSLMINSFPFTAQGLVKGKKPGIFLLTARYILGLSGAAVIYLGLRLILPGENSLFASISFWGLGSPYTELGRFIRYCLLGLWASAGAPKVFLNLGIAGPGKES</sequence>
<dbReference type="Proteomes" id="UP000009222">
    <property type="component" value="Chromosome"/>
</dbReference>
<dbReference type="AlphaFoldDB" id="F5YFB1"/>
<dbReference type="Gene3D" id="1.20.144.10">
    <property type="entry name" value="Phosphatidic acid phosphatase type 2/haloperoxidase"/>
    <property type="match status" value="2"/>
</dbReference>
<feature type="domain" description="Phosphatidic acid phosphatase type 2/haloperoxidase" evidence="2">
    <location>
        <begin position="69"/>
        <end position="185"/>
    </location>
</feature>
<dbReference type="PANTHER" id="PTHR14969">
    <property type="entry name" value="SPHINGOSINE-1-PHOSPHATE PHOSPHOHYDROLASE"/>
    <property type="match status" value="1"/>
</dbReference>
<keyword evidence="1" id="KW-1133">Transmembrane helix</keyword>
<dbReference type="STRING" id="545695.TREAZ_1393"/>
<dbReference type="HOGENOM" id="CLU_068892_1_1_12"/>
<feature type="transmembrane region" description="Helical" evidence="1">
    <location>
        <begin position="226"/>
        <end position="245"/>
    </location>
</feature>
<dbReference type="InterPro" id="IPR000326">
    <property type="entry name" value="PAP2/HPO"/>
</dbReference>
<keyword evidence="4" id="KW-1185">Reference proteome</keyword>
<reference evidence="3 4" key="2">
    <citation type="journal article" date="2011" name="ISME J.">
        <title>RNA-seq reveals cooperative metabolic interactions between two termite-gut spirochete species in co-culture.</title>
        <authorList>
            <person name="Rosenthal A.Z."/>
            <person name="Matson E.G."/>
            <person name="Eldar A."/>
            <person name="Leadbetter J.R."/>
        </authorList>
    </citation>
    <scope>NUCLEOTIDE SEQUENCE [LARGE SCALE GENOMIC DNA]</scope>
    <source>
        <strain evidence="4">ATCC BAA-888 / DSM 13862 / ZAS-9</strain>
    </source>
</reference>
<evidence type="ECO:0000313" key="4">
    <source>
        <dbReference type="Proteomes" id="UP000009222"/>
    </source>
</evidence>
<dbReference type="KEGG" id="taz:TREAZ_1393"/>
<feature type="transmembrane region" description="Helical" evidence="1">
    <location>
        <begin position="257"/>
        <end position="278"/>
    </location>
</feature>
<dbReference type="PANTHER" id="PTHR14969:SF13">
    <property type="entry name" value="AT30094P"/>
    <property type="match status" value="1"/>
</dbReference>
<gene>
    <name evidence="3" type="ordered locus">TREAZ_1393</name>
</gene>
<evidence type="ECO:0000256" key="1">
    <source>
        <dbReference type="SAM" id="Phobius"/>
    </source>
</evidence>
<feature type="transmembrane region" description="Helical" evidence="1">
    <location>
        <begin position="142"/>
        <end position="162"/>
    </location>
</feature>
<keyword evidence="1" id="KW-0472">Membrane</keyword>
<dbReference type="EMBL" id="CP001841">
    <property type="protein sequence ID" value="AEF80594.1"/>
    <property type="molecule type" value="Genomic_DNA"/>
</dbReference>
<feature type="transmembrane region" description="Helical" evidence="1">
    <location>
        <begin position="40"/>
        <end position="62"/>
    </location>
</feature>
<protein>
    <submittedName>
        <fullName evidence="3">Putative membrane-associated phospholipid phosphatase</fullName>
    </submittedName>
</protein>
<feature type="transmembrane region" description="Helical" evidence="1">
    <location>
        <begin position="174"/>
        <end position="197"/>
    </location>
</feature>
<accession>F5YFB1</accession>
<dbReference type="SUPFAM" id="SSF48317">
    <property type="entry name" value="Acid phosphatase/Vanadium-dependent haloperoxidase"/>
    <property type="match status" value="1"/>
</dbReference>